<sequence length="48" mass="5540">MEDKTKYIFADLQEDDISKIQALEDRLGVTLIAYEDPEEAMKKGEDFS</sequence>
<dbReference type="EMBL" id="BMFV01000012">
    <property type="protein sequence ID" value="GGH81278.1"/>
    <property type="molecule type" value="Genomic_DNA"/>
</dbReference>
<reference evidence="1" key="1">
    <citation type="journal article" date="2014" name="Int. J. Syst. Evol. Microbiol.">
        <title>Complete genome sequence of Corynebacterium casei LMG S-19264T (=DSM 44701T), isolated from a smear-ripened cheese.</title>
        <authorList>
            <consortium name="US DOE Joint Genome Institute (JGI-PGF)"/>
            <person name="Walter F."/>
            <person name="Albersmeier A."/>
            <person name="Kalinowski J."/>
            <person name="Ruckert C."/>
        </authorList>
    </citation>
    <scope>NUCLEOTIDE SEQUENCE</scope>
    <source>
        <strain evidence="1">CGMCC 1.12777</strain>
    </source>
</reference>
<dbReference type="RefSeq" id="WP_188497160.1">
    <property type="nucleotide sequence ID" value="NZ_BMFV01000012.1"/>
</dbReference>
<accession>A0A8J3ELJ3</accession>
<dbReference type="AlphaFoldDB" id="A0A8J3ELJ3"/>
<comment type="caution">
    <text evidence="1">The sequence shown here is derived from an EMBL/GenBank/DDBJ whole genome shotgun (WGS) entry which is preliminary data.</text>
</comment>
<keyword evidence="2" id="KW-1185">Reference proteome</keyword>
<gene>
    <name evidence="1" type="ORF">GCM10007096_18940</name>
</gene>
<proteinExistence type="predicted"/>
<protein>
    <submittedName>
        <fullName evidence="1">Uncharacterized protein</fullName>
    </submittedName>
</protein>
<reference evidence="1" key="2">
    <citation type="submission" date="2020-09" db="EMBL/GenBank/DDBJ databases">
        <authorList>
            <person name="Sun Q."/>
            <person name="Zhou Y."/>
        </authorList>
    </citation>
    <scope>NUCLEOTIDE SEQUENCE</scope>
    <source>
        <strain evidence="1">CGMCC 1.12777</strain>
    </source>
</reference>
<organism evidence="1 2">
    <name type="scientific">Pullulanibacillus pueri</name>
    <dbReference type="NCBI Taxonomy" id="1437324"/>
    <lineage>
        <taxon>Bacteria</taxon>
        <taxon>Bacillati</taxon>
        <taxon>Bacillota</taxon>
        <taxon>Bacilli</taxon>
        <taxon>Bacillales</taxon>
        <taxon>Sporolactobacillaceae</taxon>
        <taxon>Pullulanibacillus</taxon>
    </lineage>
</organism>
<dbReference type="Proteomes" id="UP000656813">
    <property type="component" value="Unassembled WGS sequence"/>
</dbReference>
<evidence type="ECO:0000313" key="2">
    <source>
        <dbReference type="Proteomes" id="UP000656813"/>
    </source>
</evidence>
<name>A0A8J3ELJ3_9BACL</name>
<evidence type="ECO:0000313" key="1">
    <source>
        <dbReference type="EMBL" id="GGH81278.1"/>
    </source>
</evidence>